<keyword evidence="16" id="KW-1185">Reference proteome</keyword>
<evidence type="ECO:0000256" key="8">
    <source>
        <dbReference type="ARBA" id="ARBA00022792"/>
    </source>
</evidence>
<dbReference type="InterPro" id="IPR051508">
    <property type="entry name" value="Mito_Carrier_Antiporter"/>
</dbReference>
<evidence type="ECO:0000256" key="6">
    <source>
        <dbReference type="ARBA" id="ARBA00022692"/>
    </source>
</evidence>
<evidence type="ECO:0000256" key="5">
    <source>
        <dbReference type="ARBA" id="ARBA00022448"/>
    </source>
</evidence>
<dbReference type="InterPro" id="IPR018108">
    <property type="entry name" value="MCP_transmembrane"/>
</dbReference>
<evidence type="ECO:0000256" key="13">
    <source>
        <dbReference type="RuleBase" id="RU000488"/>
    </source>
</evidence>
<feature type="transmembrane region" description="Helical" evidence="14">
    <location>
        <begin position="158"/>
        <end position="178"/>
    </location>
</feature>
<feature type="transmembrane region" description="Helical" evidence="14">
    <location>
        <begin position="260"/>
        <end position="281"/>
    </location>
</feature>
<dbReference type="Proteomes" id="UP000253472">
    <property type="component" value="Unassembled WGS sequence"/>
</dbReference>
<dbReference type="GO" id="GO:0055085">
    <property type="term" value="P:transmembrane transport"/>
    <property type="evidence" value="ECO:0007669"/>
    <property type="project" value="InterPro"/>
</dbReference>
<evidence type="ECO:0000256" key="14">
    <source>
        <dbReference type="SAM" id="Phobius"/>
    </source>
</evidence>
<dbReference type="PROSITE" id="PS50920">
    <property type="entry name" value="SOLCAR"/>
    <property type="match status" value="3"/>
</dbReference>
<feature type="repeat" description="Solcar" evidence="12">
    <location>
        <begin position="258"/>
        <end position="343"/>
    </location>
</feature>
<keyword evidence="7" id="KW-0677">Repeat</keyword>
<evidence type="ECO:0000256" key="2">
    <source>
        <dbReference type="ARBA" id="ARBA00004448"/>
    </source>
</evidence>
<evidence type="ECO:0000256" key="3">
    <source>
        <dbReference type="ARBA" id="ARBA00006375"/>
    </source>
</evidence>
<dbReference type="PANTHER" id="PTHR45928:SF1">
    <property type="entry name" value="RE38146P"/>
    <property type="match status" value="1"/>
</dbReference>
<sequence>MSLTEKEPILSVGVAAPHHTEHKKEAVHVPLPKNNAQKVSTLGGFIAGGVAACMAVTFTNPIELIKTRMQLQGELAKTSKDSVMLYKNPIQAFGVIYRNEGIRGLQQGLVSGYYYQVGLNGCRLGLYEPSRYYLTKLVAPSTLTEDGHITSPSLPVNVVAGFISGAAGAVLASPLFLIKTRMQSFTNSHSGGAAVGEQTFYKNTWDGISKIYSSEGIRGLYRGVDAAILRTGAGSAAQLPTYYLTKSFLVKHNLAQENTFSLNFISSIMAGLGVAIVMNPWDVVLTRMYNQKGDLYTGPLDCFKKTIAAEGPMALYKGFWAQLFRIGPHTILTLLFMEQCLKGMVKIEQKLGYLK</sequence>
<evidence type="ECO:0000256" key="1">
    <source>
        <dbReference type="ARBA" id="ARBA00002238"/>
    </source>
</evidence>
<reference evidence="15 16" key="1">
    <citation type="submission" date="2018-06" db="EMBL/GenBank/DDBJ databases">
        <title>Whole genome sequencing of Candida tropicalis (genome annotated by CSBL at Korea University).</title>
        <authorList>
            <person name="Ahn J."/>
        </authorList>
    </citation>
    <scope>NUCLEOTIDE SEQUENCE [LARGE SCALE GENOMIC DNA]</scope>
    <source>
        <strain evidence="15 16">ATCC 20962</strain>
    </source>
</reference>
<comment type="subcellular location">
    <subcellularLocation>
        <location evidence="2">Mitochondrion inner membrane</location>
        <topology evidence="2">Multi-pass membrane protein</topology>
    </subcellularLocation>
</comment>
<evidence type="ECO:0000256" key="10">
    <source>
        <dbReference type="ARBA" id="ARBA00023128"/>
    </source>
</evidence>
<dbReference type="OrthoDB" id="6703404at2759"/>
<comment type="similarity">
    <text evidence="3 13">Belongs to the mitochondrial carrier (TC 2.A.29) family.</text>
</comment>
<dbReference type="PRINTS" id="PR00926">
    <property type="entry name" value="MITOCARRIER"/>
</dbReference>
<feature type="repeat" description="Solcar" evidence="12">
    <location>
        <begin position="39"/>
        <end position="133"/>
    </location>
</feature>
<comment type="caution">
    <text evidence="15">The sequence shown here is derived from an EMBL/GenBank/DDBJ whole genome shotgun (WGS) entry which is preliminary data.</text>
</comment>
<organism evidence="15 16">
    <name type="scientific">Candida viswanathii</name>
    <dbReference type="NCBI Taxonomy" id="5486"/>
    <lineage>
        <taxon>Eukaryota</taxon>
        <taxon>Fungi</taxon>
        <taxon>Dikarya</taxon>
        <taxon>Ascomycota</taxon>
        <taxon>Saccharomycotina</taxon>
        <taxon>Pichiomycetes</taxon>
        <taxon>Debaryomycetaceae</taxon>
        <taxon>Candida/Lodderomyces clade</taxon>
        <taxon>Candida</taxon>
    </lineage>
</organism>
<keyword evidence="5 13" id="KW-0813">Transport</keyword>
<evidence type="ECO:0000256" key="7">
    <source>
        <dbReference type="ARBA" id="ARBA00022737"/>
    </source>
</evidence>
<dbReference type="SUPFAM" id="SSF103506">
    <property type="entry name" value="Mitochondrial carrier"/>
    <property type="match status" value="1"/>
</dbReference>
<keyword evidence="10" id="KW-0496">Mitochondrion</keyword>
<dbReference type="GO" id="GO:0005743">
    <property type="term" value="C:mitochondrial inner membrane"/>
    <property type="evidence" value="ECO:0007669"/>
    <property type="project" value="UniProtKB-SubCell"/>
</dbReference>
<dbReference type="Gene3D" id="1.50.40.10">
    <property type="entry name" value="Mitochondrial carrier domain"/>
    <property type="match status" value="1"/>
</dbReference>
<keyword evidence="11 12" id="KW-0472">Membrane</keyword>
<evidence type="ECO:0000256" key="4">
    <source>
        <dbReference type="ARBA" id="ARBA00021935"/>
    </source>
</evidence>
<dbReference type="InterPro" id="IPR023395">
    <property type="entry name" value="MCP_dom_sf"/>
</dbReference>
<protein>
    <recommendedName>
        <fullName evidence="4">Mitochondrial thiamine pyrophosphate carrier 1</fullName>
    </recommendedName>
</protein>
<dbReference type="Pfam" id="PF00153">
    <property type="entry name" value="Mito_carr"/>
    <property type="match status" value="3"/>
</dbReference>
<keyword evidence="9 14" id="KW-1133">Transmembrane helix</keyword>
<evidence type="ECO:0000313" key="15">
    <source>
        <dbReference type="EMBL" id="RCK57675.1"/>
    </source>
</evidence>
<evidence type="ECO:0000256" key="9">
    <source>
        <dbReference type="ARBA" id="ARBA00022989"/>
    </source>
</evidence>
<accession>A0A367XVM5</accession>
<dbReference type="PANTHER" id="PTHR45928">
    <property type="entry name" value="RE38146P"/>
    <property type="match status" value="1"/>
</dbReference>
<evidence type="ECO:0000256" key="12">
    <source>
        <dbReference type="PROSITE-ProRule" id="PRU00282"/>
    </source>
</evidence>
<evidence type="ECO:0000256" key="11">
    <source>
        <dbReference type="ARBA" id="ARBA00023136"/>
    </source>
</evidence>
<name>A0A367XVM5_9ASCO</name>
<proteinExistence type="inferred from homology"/>
<dbReference type="InterPro" id="IPR002067">
    <property type="entry name" value="MCP"/>
</dbReference>
<comment type="function">
    <text evidence="1">Mitochondrial transporter that mediates uptake of thiamine pyrophosphate (ThPP) into mitochondria.</text>
</comment>
<gene>
    <name evidence="15" type="primary">OAC1_1</name>
    <name evidence="15" type="ORF">Cantr_06187</name>
</gene>
<dbReference type="STRING" id="5486.A0A367XVM5"/>
<feature type="repeat" description="Solcar" evidence="12">
    <location>
        <begin position="152"/>
        <end position="248"/>
    </location>
</feature>
<keyword evidence="6 12" id="KW-0812">Transmembrane</keyword>
<evidence type="ECO:0000313" key="16">
    <source>
        <dbReference type="Proteomes" id="UP000253472"/>
    </source>
</evidence>
<dbReference type="EMBL" id="QLNQ01000028">
    <property type="protein sequence ID" value="RCK57675.1"/>
    <property type="molecule type" value="Genomic_DNA"/>
</dbReference>
<keyword evidence="8" id="KW-0999">Mitochondrion inner membrane</keyword>
<dbReference type="AlphaFoldDB" id="A0A367XVM5"/>